<dbReference type="InterPro" id="IPR036869">
    <property type="entry name" value="J_dom_sf"/>
</dbReference>
<dbReference type="CDD" id="cd06257">
    <property type="entry name" value="DnaJ"/>
    <property type="match status" value="1"/>
</dbReference>
<dbReference type="Gene3D" id="1.10.287.110">
    <property type="entry name" value="DnaJ domain"/>
    <property type="match status" value="1"/>
</dbReference>
<dbReference type="RefSeq" id="WP_233053908.1">
    <property type="nucleotide sequence ID" value="NZ_JAIMJA010000017.1"/>
</dbReference>
<feature type="domain" description="J" evidence="2">
    <location>
        <begin position="139"/>
        <end position="193"/>
    </location>
</feature>
<dbReference type="SMART" id="SM00271">
    <property type="entry name" value="DnaJ"/>
    <property type="match status" value="1"/>
</dbReference>
<name>A0ABS8WDP9_9GAMM</name>
<proteinExistence type="predicted"/>
<dbReference type="Pfam" id="PF00226">
    <property type="entry name" value="DnaJ"/>
    <property type="match status" value="1"/>
</dbReference>
<dbReference type="InterPro" id="IPR021059">
    <property type="entry name" value="DnaJ-related_N"/>
</dbReference>
<organism evidence="3 4">
    <name type="scientific">Motilimonas cestriensis</name>
    <dbReference type="NCBI Taxonomy" id="2742685"/>
    <lineage>
        <taxon>Bacteria</taxon>
        <taxon>Pseudomonadati</taxon>
        <taxon>Pseudomonadota</taxon>
        <taxon>Gammaproteobacteria</taxon>
        <taxon>Alteromonadales</taxon>
        <taxon>Alteromonadales genera incertae sedis</taxon>
        <taxon>Motilimonas</taxon>
    </lineage>
</organism>
<dbReference type="Proteomes" id="UP001201273">
    <property type="component" value="Unassembled WGS sequence"/>
</dbReference>
<comment type="caution">
    <text evidence="3">The sequence shown here is derived from an EMBL/GenBank/DDBJ whole genome shotgun (WGS) entry which is preliminary data.</text>
</comment>
<evidence type="ECO:0000259" key="2">
    <source>
        <dbReference type="PROSITE" id="PS50076"/>
    </source>
</evidence>
<dbReference type="PROSITE" id="PS50076">
    <property type="entry name" value="DNAJ_2"/>
    <property type="match status" value="1"/>
</dbReference>
<sequence>MENPFIDPIFELLLDAQQPLKVHDISHALKPLQQTELDQDPNRHLFKLNFLIMNALYQLQDELINEYHLQISSLHIELQVKPESDIQLVNTNITNNLKAYYLDWQNYQTSAEEIAQLLAQFWQQFQRQHKQPTSLTKLQALEIFQLNKDATFAEIKQRWRKLALIYHPDRGSHSPEKFKQYLAAWQALKDIHVCIS</sequence>
<evidence type="ECO:0000313" key="4">
    <source>
        <dbReference type="Proteomes" id="UP001201273"/>
    </source>
</evidence>
<gene>
    <name evidence="3" type="ORF">K6Y31_15775</name>
</gene>
<keyword evidence="4" id="KW-1185">Reference proteome</keyword>
<accession>A0ABS8WDP9</accession>
<dbReference type="Pfam" id="PF12339">
    <property type="entry name" value="DNAJ_related"/>
    <property type="match status" value="1"/>
</dbReference>
<dbReference type="SUPFAM" id="SSF46565">
    <property type="entry name" value="Chaperone J-domain"/>
    <property type="match status" value="1"/>
</dbReference>
<reference evidence="3 4" key="1">
    <citation type="journal article" date="2022" name="Environ. Microbiol. Rep.">
        <title>Eco-phylogenetic analyses reveal divergent evolution of vitamin B12 metabolism in the marine bacterial family 'Psychromonadaceae'.</title>
        <authorList>
            <person name="Jin X."/>
            <person name="Yang Y."/>
            <person name="Cao H."/>
            <person name="Gao B."/>
            <person name="Zhao Z."/>
        </authorList>
    </citation>
    <scope>NUCLEOTIDE SEQUENCE [LARGE SCALE GENOMIC DNA]</scope>
    <source>
        <strain evidence="3 4">MKS20</strain>
    </source>
</reference>
<dbReference type="EMBL" id="JAIMJA010000017">
    <property type="protein sequence ID" value="MCE2596262.1"/>
    <property type="molecule type" value="Genomic_DNA"/>
</dbReference>
<evidence type="ECO:0000313" key="3">
    <source>
        <dbReference type="EMBL" id="MCE2596262.1"/>
    </source>
</evidence>
<dbReference type="InterPro" id="IPR001623">
    <property type="entry name" value="DnaJ_domain"/>
</dbReference>
<protein>
    <submittedName>
        <fullName evidence="3">DnaJ domain-containing protein</fullName>
    </submittedName>
</protein>
<keyword evidence="1" id="KW-0143">Chaperone</keyword>
<evidence type="ECO:0000256" key="1">
    <source>
        <dbReference type="ARBA" id="ARBA00023186"/>
    </source>
</evidence>